<name>A0A845GC76_9BURK</name>
<evidence type="ECO:0000313" key="4">
    <source>
        <dbReference type="Proteomes" id="UP000470302"/>
    </source>
</evidence>
<dbReference type="Pfam" id="PF07589">
    <property type="entry name" value="PEP-CTERM"/>
    <property type="match status" value="1"/>
</dbReference>
<evidence type="ECO:0000259" key="2">
    <source>
        <dbReference type="Pfam" id="PF07589"/>
    </source>
</evidence>
<dbReference type="Proteomes" id="UP000470302">
    <property type="component" value="Unassembled WGS sequence"/>
</dbReference>
<evidence type="ECO:0000256" key="1">
    <source>
        <dbReference type="SAM" id="Phobius"/>
    </source>
</evidence>
<dbReference type="AlphaFoldDB" id="A0A845GC76"/>
<dbReference type="InterPro" id="IPR013424">
    <property type="entry name" value="Ice-binding_C"/>
</dbReference>
<feature type="transmembrane region" description="Helical" evidence="1">
    <location>
        <begin position="7"/>
        <end position="24"/>
    </location>
</feature>
<dbReference type="EMBL" id="WWCW01000154">
    <property type="protein sequence ID" value="MYM90985.1"/>
    <property type="molecule type" value="Genomic_DNA"/>
</dbReference>
<reference evidence="3 4" key="1">
    <citation type="submission" date="2020-01" db="EMBL/GenBank/DDBJ databases">
        <title>Novel species isolated from a subtropical stream in China.</title>
        <authorList>
            <person name="Lu H."/>
        </authorList>
    </citation>
    <scope>NUCLEOTIDE SEQUENCE [LARGE SCALE GENOMIC DNA]</scope>
    <source>
        <strain evidence="3 4">FT82W</strain>
    </source>
</reference>
<organism evidence="3 4">
    <name type="scientific">Duganella vulcania</name>
    <dbReference type="NCBI Taxonomy" id="2692166"/>
    <lineage>
        <taxon>Bacteria</taxon>
        <taxon>Pseudomonadati</taxon>
        <taxon>Pseudomonadota</taxon>
        <taxon>Betaproteobacteria</taxon>
        <taxon>Burkholderiales</taxon>
        <taxon>Oxalobacteraceae</taxon>
        <taxon>Telluria group</taxon>
        <taxon>Duganella</taxon>
    </lineage>
</organism>
<protein>
    <submittedName>
        <fullName evidence="3">PEP-CTERM sorting domain-containing protein</fullName>
    </submittedName>
</protein>
<gene>
    <name evidence="3" type="ORF">GTP91_27890</name>
</gene>
<accession>A0A845GC76</accession>
<evidence type="ECO:0000313" key="3">
    <source>
        <dbReference type="EMBL" id="MYM90985.1"/>
    </source>
</evidence>
<comment type="caution">
    <text evidence="3">The sequence shown here is derived from an EMBL/GenBank/DDBJ whole genome shotgun (WGS) entry which is preliminary data.</text>
</comment>
<feature type="domain" description="Ice-binding protein C-terminal" evidence="2">
    <location>
        <begin position="3"/>
        <end position="27"/>
    </location>
</feature>
<keyword evidence="1" id="KW-0812">Transmembrane</keyword>
<feature type="non-terminal residue" evidence="3">
    <location>
        <position position="1"/>
    </location>
</feature>
<sequence length="31" mass="3374">LPAVPEPPGYALWLAGLACLAVAARRRTQRR</sequence>
<keyword evidence="1" id="KW-0472">Membrane</keyword>
<proteinExistence type="predicted"/>
<keyword evidence="1" id="KW-1133">Transmembrane helix</keyword>